<accession>A0A6I1G0M0</accession>
<organism evidence="1 2">
    <name type="scientific">Bacillus aerolatus</name>
    <dbReference type="NCBI Taxonomy" id="2653354"/>
    <lineage>
        <taxon>Bacteria</taxon>
        <taxon>Bacillati</taxon>
        <taxon>Bacillota</taxon>
        <taxon>Bacilli</taxon>
        <taxon>Bacillales</taxon>
        <taxon>Bacillaceae</taxon>
        <taxon>Bacillus</taxon>
    </lineage>
</organism>
<gene>
    <name evidence="1" type="ORF">F9802_03405</name>
</gene>
<reference evidence="1 2" key="1">
    <citation type="submission" date="2019-10" db="EMBL/GenBank/DDBJ databases">
        <title>Bacillus aerolatum sp. nov., isolated from bioaerosol of sport playgrounds.</title>
        <authorList>
            <person name="Chen P."/>
            <person name="Zhang G."/>
        </authorList>
    </citation>
    <scope>NUCLEOTIDE SEQUENCE [LARGE SCALE GENOMIC DNA]</scope>
    <source>
        <strain evidence="1 2">CX253</strain>
    </source>
</reference>
<evidence type="ECO:0000313" key="2">
    <source>
        <dbReference type="Proteomes" id="UP000429595"/>
    </source>
</evidence>
<keyword evidence="2" id="KW-1185">Reference proteome</keyword>
<dbReference type="Proteomes" id="UP000429595">
    <property type="component" value="Unassembled WGS sequence"/>
</dbReference>
<proteinExistence type="predicted"/>
<evidence type="ECO:0000313" key="1">
    <source>
        <dbReference type="EMBL" id="KAB7709166.1"/>
    </source>
</evidence>
<comment type="caution">
    <text evidence="1">The sequence shown here is derived from an EMBL/GenBank/DDBJ whole genome shotgun (WGS) entry which is preliminary data.</text>
</comment>
<dbReference type="EMBL" id="WEIO01000001">
    <property type="protein sequence ID" value="KAB7709166.1"/>
    <property type="molecule type" value="Genomic_DNA"/>
</dbReference>
<name>A0A6I1G0M0_9BACI</name>
<dbReference type="AlphaFoldDB" id="A0A6I1G0M0"/>
<protein>
    <submittedName>
        <fullName evidence="1">Uncharacterized protein</fullName>
    </submittedName>
</protein>
<dbReference type="RefSeq" id="WP_152149693.1">
    <property type="nucleotide sequence ID" value="NZ_WEIO01000001.1"/>
</dbReference>
<sequence>MCSIREHIKTEVFKWNGDEWEHVYPTRPQTEEYGYSPLPPGEQLKKEINISDLKPGVYRLENGVIAEQTDIREGQQLAVTFEVGEK</sequence>